<evidence type="ECO:0000256" key="1">
    <source>
        <dbReference type="SAM" id="Coils"/>
    </source>
</evidence>
<feature type="coiled-coil region" evidence="1">
    <location>
        <begin position="30"/>
        <end position="77"/>
    </location>
</feature>
<dbReference type="EMBL" id="KR029586">
    <property type="protein sequence ID" value="AKH46777.1"/>
    <property type="molecule type" value="Genomic_DNA"/>
</dbReference>
<reference evidence="2" key="2">
    <citation type="submission" date="2015-03" db="EMBL/GenBank/DDBJ databases">
        <authorList>
            <person name="Chow C.-E.T."/>
            <person name="Winget D.M."/>
            <person name="White R.A.III."/>
            <person name="Hallam S.J."/>
            <person name="Suttle C.A."/>
        </authorList>
    </citation>
    <scope>NUCLEOTIDE SEQUENCE</scope>
    <source>
        <strain evidence="2">Anoxic2_2</strain>
    </source>
</reference>
<proteinExistence type="predicted"/>
<evidence type="ECO:0000313" key="2">
    <source>
        <dbReference type="EMBL" id="AKH46777.1"/>
    </source>
</evidence>
<keyword evidence="1" id="KW-0175">Coiled coil</keyword>
<sequence>MWLTRTLCEVLEEMRACYKTRNFCNMDGLIEEAQSMGNRMEARLEEMKEYDNLHKTIKELEKKKKTLQKETKEKKND</sequence>
<protein>
    <submittedName>
        <fullName evidence="2">Uncharacterized protein</fullName>
    </submittedName>
</protein>
<organism evidence="2">
    <name type="scientific">uncultured marine virus</name>
    <dbReference type="NCBI Taxonomy" id="186617"/>
    <lineage>
        <taxon>Viruses</taxon>
        <taxon>environmental samples</taxon>
    </lineage>
</organism>
<reference evidence="2" key="1">
    <citation type="journal article" date="2015" name="Front. Microbiol.">
        <title>Combining genomic sequencing methods to explore viral diversity and reveal potential virus-host interactions.</title>
        <authorList>
            <person name="Chow C.E."/>
            <person name="Winget D.M."/>
            <person name="White R.A.III."/>
            <person name="Hallam S.J."/>
            <person name="Suttle C.A."/>
        </authorList>
    </citation>
    <scope>NUCLEOTIDE SEQUENCE</scope>
    <source>
        <strain evidence="2">Anoxic2_2</strain>
    </source>
</reference>
<name>A0A0F7L5I5_9VIRU</name>
<accession>A0A0F7L5I5</accession>